<proteinExistence type="predicted"/>
<keyword evidence="2" id="KW-0472">Membrane</keyword>
<sequence length="139" mass="15297">MAAGQMLMIGISIFPSSSSSSPLHRSMSGYVDPIKIYPSRSFTKMKLLVARTSNPKPDEQEDEDKSNNNKNPFFSPEDLNYLWKLGVGSFGGAAVIKYGSILLPEITRPNIMEALIIISAPVVVAVLLLIKQSRIKEQN</sequence>
<dbReference type="STRING" id="56857.A0A200PNR8"/>
<dbReference type="PANTHER" id="PTHR37224">
    <property type="entry name" value="OS02G0804400 PROTEIN"/>
    <property type="match status" value="1"/>
</dbReference>
<feature type="region of interest" description="Disordered" evidence="1">
    <location>
        <begin position="50"/>
        <end position="75"/>
    </location>
</feature>
<organism evidence="3 4">
    <name type="scientific">Macleaya cordata</name>
    <name type="common">Five-seeded plume-poppy</name>
    <name type="synonym">Bocconia cordata</name>
    <dbReference type="NCBI Taxonomy" id="56857"/>
    <lineage>
        <taxon>Eukaryota</taxon>
        <taxon>Viridiplantae</taxon>
        <taxon>Streptophyta</taxon>
        <taxon>Embryophyta</taxon>
        <taxon>Tracheophyta</taxon>
        <taxon>Spermatophyta</taxon>
        <taxon>Magnoliopsida</taxon>
        <taxon>Ranunculales</taxon>
        <taxon>Papaveraceae</taxon>
        <taxon>Papaveroideae</taxon>
        <taxon>Macleaya</taxon>
    </lineage>
</organism>
<accession>A0A200PNR8</accession>
<comment type="caution">
    <text evidence="3">The sequence shown here is derived from an EMBL/GenBank/DDBJ whole genome shotgun (WGS) entry which is preliminary data.</text>
</comment>
<dbReference type="OrthoDB" id="513929at2759"/>
<evidence type="ECO:0000313" key="3">
    <source>
        <dbReference type="EMBL" id="OUZ99855.1"/>
    </source>
</evidence>
<protein>
    <submittedName>
        <fullName evidence="3">Uncharacterized protein</fullName>
    </submittedName>
</protein>
<dbReference type="OMA" id="TRPNIME"/>
<evidence type="ECO:0000256" key="2">
    <source>
        <dbReference type="SAM" id="Phobius"/>
    </source>
</evidence>
<keyword evidence="4" id="KW-1185">Reference proteome</keyword>
<feature type="transmembrane region" description="Helical" evidence="2">
    <location>
        <begin position="111"/>
        <end position="130"/>
    </location>
</feature>
<gene>
    <name evidence="3" type="ORF">BVC80_9067g27</name>
</gene>
<dbReference type="AlphaFoldDB" id="A0A200PNR8"/>
<name>A0A200PNR8_MACCD</name>
<dbReference type="EMBL" id="MVGT01004388">
    <property type="protein sequence ID" value="OUZ99855.1"/>
    <property type="molecule type" value="Genomic_DNA"/>
</dbReference>
<keyword evidence="2" id="KW-1133">Transmembrane helix</keyword>
<keyword evidence="2" id="KW-0812">Transmembrane</keyword>
<evidence type="ECO:0000256" key="1">
    <source>
        <dbReference type="SAM" id="MobiDB-lite"/>
    </source>
</evidence>
<evidence type="ECO:0000313" key="4">
    <source>
        <dbReference type="Proteomes" id="UP000195402"/>
    </source>
</evidence>
<reference evidence="3 4" key="1">
    <citation type="journal article" date="2017" name="Mol. Plant">
        <title>The Genome of Medicinal Plant Macleaya cordata Provides New Insights into Benzylisoquinoline Alkaloids Metabolism.</title>
        <authorList>
            <person name="Liu X."/>
            <person name="Liu Y."/>
            <person name="Huang P."/>
            <person name="Ma Y."/>
            <person name="Qing Z."/>
            <person name="Tang Q."/>
            <person name="Cao H."/>
            <person name="Cheng P."/>
            <person name="Zheng Y."/>
            <person name="Yuan Z."/>
            <person name="Zhou Y."/>
            <person name="Liu J."/>
            <person name="Tang Z."/>
            <person name="Zhuo Y."/>
            <person name="Zhang Y."/>
            <person name="Yu L."/>
            <person name="Huang J."/>
            <person name="Yang P."/>
            <person name="Peng Q."/>
            <person name="Zhang J."/>
            <person name="Jiang W."/>
            <person name="Zhang Z."/>
            <person name="Lin K."/>
            <person name="Ro D.K."/>
            <person name="Chen X."/>
            <person name="Xiong X."/>
            <person name="Shang Y."/>
            <person name="Huang S."/>
            <person name="Zeng J."/>
        </authorList>
    </citation>
    <scope>NUCLEOTIDE SEQUENCE [LARGE SCALE GENOMIC DNA]</scope>
    <source>
        <strain evidence="4">cv. BLH2017</strain>
        <tissue evidence="3">Root</tissue>
    </source>
</reference>
<dbReference type="Proteomes" id="UP000195402">
    <property type="component" value="Unassembled WGS sequence"/>
</dbReference>
<dbReference type="InParanoid" id="A0A200PNR8"/>